<dbReference type="STRING" id="1802421.A2318_01135"/>
<dbReference type="PANTHER" id="PTHR36507">
    <property type="entry name" value="BLL1555 PROTEIN"/>
    <property type="match status" value="1"/>
</dbReference>
<dbReference type="SUPFAM" id="SSF49503">
    <property type="entry name" value="Cupredoxins"/>
    <property type="match status" value="1"/>
</dbReference>
<organism evidence="2 3">
    <name type="scientific">Candidatus Uhrbacteria bacterium RIFOXYB2_FULL_45_11</name>
    <dbReference type="NCBI Taxonomy" id="1802421"/>
    <lineage>
        <taxon>Bacteria</taxon>
        <taxon>Candidatus Uhriibacteriota</taxon>
    </lineage>
</organism>
<protein>
    <recommendedName>
        <fullName evidence="4">EfeO-type cupredoxin-like domain-containing protein</fullName>
    </recommendedName>
</protein>
<comment type="caution">
    <text evidence="2">The sequence shown here is derived from an EMBL/GenBank/DDBJ whole genome shotgun (WGS) entry which is preliminary data.</text>
</comment>
<dbReference type="PANTHER" id="PTHR36507:SF1">
    <property type="entry name" value="BLL1555 PROTEIN"/>
    <property type="match status" value="1"/>
</dbReference>
<keyword evidence="1" id="KW-0732">Signal</keyword>
<dbReference type="EMBL" id="MGFD01000015">
    <property type="protein sequence ID" value="OGL99085.1"/>
    <property type="molecule type" value="Genomic_DNA"/>
</dbReference>
<proteinExistence type="predicted"/>
<sequence>MTISFPKFSALLFGFAFFLLSASTAHAAIVPLSTIQSGDLVRGQAFTAVYYYGADGMRYVFPNDKVYFSWYKDFSTVKWVSDADLTKIQIGGNVTYRPGVKMLKINSDPTVYAVSKNSTLRPIGSEMVANDIYGKLWNKMIDDVPDAFFGNYTIGSKIEFPSQYSINAEKVEVTTVNNDKSLSSPTVVQITDTGYDTPTIHVKSGKAVKFINIGTLAHSVTEWDRIWGSGTMQPGDTFTKYFDVKGTWTYYSIYDAKSKMTGVIIVD</sequence>
<accession>A0A1F7W8E5</accession>
<dbReference type="InterPro" id="IPR008972">
    <property type="entry name" value="Cupredoxin"/>
</dbReference>
<dbReference type="Gene3D" id="2.60.40.420">
    <property type="entry name" value="Cupredoxins - blue copper proteins"/>
    <property type="match status" value="1"/>
</dbReference>
<evidence type="ECO:0000256" key="1">
    <source>
        <dbReference type="SAM" id="SignalP"/>
    </source>
</evidence>
<feature type="chain" id="PRO_5009533328" description="EfeO-type cupredoxin-like domain-containing protein" evidence="1">
    <location>
        <begin position="28"/>
        <end position="267"/>
    </location>
</feature>
<dbReference type="InterPro" id="IPR052721">
    <property type="entry name" value="ET_Amicyanin"/>
</dbReference>
<evidence type="ECO:0000313" key="2">
    <source>
        <dbReference type="EMBL" id="OGL99085.1"/>
    </source>
</evidence>
<dbReference type="Proteomes" id="UP000177331">
    <property type="component" value="Unassembled WGS sequence"/>
</dbReference>
<dbReference type="AlphaFoldDB" id="A0A1F7W8E5"/>
<gene>
    <name evidence="2" type="ORF">A2318_01135</name>
</gene>
<evidence type="ECO:0008006" key="4">
    <source>
        <dbReference type="Google" id="ProtNLM"/>
    </source>
</evidence>
<feature type="signal peptide" evidence="1">
    <location>
        <begin position="1"/>
        <end position="27"/>
    </location>
</feature>
<name>A0A1F7W8E5_9BACT</name>
<reference evidence="2 3" key="1">
    <citation type="journal article" date="2016" name="Nat. Commun.">
        <title>Thousands of microbial genomes shed light on interconnected biogeochemical processes in an aquifer system.</title>
        <authorList>
            <person name="Anantharaman K."/>
            <person name="Brown C.T."/>
            <person name="Hug L.A."/>
            <person name="Sharon I."/>
            <person name="Castelle C.J."/>
            <person name="Probst A.J."/>
            <person name="Thomas B.C."/>
            <person name="Singh A."/>
            <person name="Wilkins M.J."/>
            <person name="Karaoz U."/>
            <person name="Brodie E.L."/>
            <person name="Williams K.H."/>
            <person name="Hubbard S.S."/>
            <person name="Banfield J.F."/>
        </authorList>
    </citation>
    <scope>NUCLEOTIDE SEQUENCE [LARGE SCALE GENOMIC DNA]</scope>
</reference>
<evidence type="ECO:0000313" key="3">
    <source>
        <dbReference type="Proteomes" id="UP000177331"/>
    </source>
</evidence>